<evidence type="ECO:0000256" key="1">
    <source>
        <dbReference type="SAM" id="MobiDB-lite"/>
    </source>
</evidence>
<reference evidence="2" key="1">
    <citation type="submission" date="2022-03" db="EMBL/GenBank/DDBJ databases">
        <authorList>
            <person name="Martin H S."/>
        </authorList>
    </citation>
    <scope>NUCLEOTIDE SEQUENCE</scope>
</reference>
<feature type="compositionally biased region" description="Basic and acidic residues" evidence="1">
    <location>
        <begin position="12"/>
        <end position="30"/>
    </location>
</feature>
<organism evidence="2 3">
    <name type="scientific">Iphiclides podalirius</name>
    <name type="common">scarce swallowtail</name>
    <dbReference type="NCBI Taxonomy" id="110791"/>
    <lineage>
        <taxon>Eukaryota</taxon>
        <taxon>Metazoa</taxon>
        <taxon>Ecdysozoa</taxon>
        <taxon>Arthropoda</taxon>
        <taxon>Hexapoda</taxon>
        <taxon>Insecta</taxon>
        <taxon>Pterygota</taxon>
        <taxon>Neoptera</taxon>
        <taxon>Endopterygota</taxon>
        <taxon>Lepidoptera</taxon>
        <taxon>Glossata</taxon>
        <taxon>Ditrysia</taxon>
        <taxon>Papilionoidea</taxon>
        <taxon>Papilionidae</taxon>
        <taxon>Papilioninae</taxon>
        <taxon>Iphiclides</taxon>
    </lineage>
</organism>
<feature type="non-terminal residue" evidence="2">
    <location>
        <position position="119"/>
    </location>
</feature>
<protein>
    <submittedName>
        <fullName evidence="2">Uncharacterized protein</fullName>
    </submittedName>
</protein>
<evidence type="ECO:0000313" key="3">
    <source>
        <dbReference type="Proteomes" id="UP000837857"/>
    </source>
</evidence>
<feature type="region of interest" description="Disordered" evidence="1">
    <location>
        <begin position="1"/>
        <end position="36"/>
    </location>
</feature>
<dbReference type="EMBL" id="OW152814">
    <property type="protein sequence ID" value="CAH2050835.1"/>
    <property type="molecule type" value="Genomic_DNA"/>
</dbReference>
<gene>
    <name evidence="2" type="ORF">IPOD504_LOCUS7709</name>
</gene>
<sequence length="119" mass="13112">MGRDVGGGFDLSRSEYQERRARESVPRDRGQSGPIQNSAAADCLIKRRVRSVCAVTSPLTWPSAGALSALGWERIPRGTPPYFVFIVGRFIVRLFGTIHTGRRVSAHIGDRARVATFNI</sequence>
<proteinExistence type="predicted"/>
<accession>A0ABN8IDA5</accession>
<evidence type="ECO:0000313" key="2">
    <source>
        <dbReference type="EMBL" id="CAH2050835.1"/>
    </source>
</evidence>
<dbReference type="Proteomes" id="UP000837857">
    <property type="component" value="Chromosome 2"/>
</dbReference>
<keyword evidence="3" id="KW-1185">Reference proteome</keyword>
<name>A0ABN8IDA5_9NEOP</name>